<evidence type="ECO:0000259" key="7">
    <source>
        <dbReference type="Pfam" id="PF02608"/>
    </source>
</evidence>
<dbReference type="RefSeq" id="WP_144450236.1">
    <property type="nucleotide sequence ID" value="NZ_VLKZ01000004.1"/>
</dbReference>
<dbReference type="InterPro" id="IPR028082">
    <property type="entry name" value="Peripla_BP_I"/>
</dbReference>
<dbReference type="PANTHER" id="PTHR34296:SF2">
    <property type="entry name" value="ABC TRANSPORTER GUANOSINE-BINDING PROTEIN NUPN"/>
    <property type="match status" value="1"/>
</dbReference>
<feature type="domain" description="ABC transporter substrate-binding protein PnrA-like" evidence="7">
    <location>
        <begin position="28"/>
        <end position="314"/>
    </location>
</feature>
<dbReference type="SUPFAM" id="SSF53822">
    <property type="entry name" value="Periplasmic binding protein-like I"/>
    <property type="match status" value="1"/>
</dbReference>
<accession>A0A562QKC3</accession>
<keyword evidence="9" id="KW-1185">Reference proteome</keyword>
<dbReference type="InterPro" id="IPR003760">
    <property type="entry name" value="PnrA-like"/>
</dbReference>
<dbReference type="AlphaFoldDB" id="A0A562QKC3"/>
<evidence type="ECO:0000256" key="3">
    <source>
        <dbReference type="ARBA" id="ARBA00022475"/>
    </source>
</evidence>
<evidence type="ECO:0000256" key="6">
    <source>
        <dbReference type="ARBA" id="ARBA00023288"/>
    </source>
</evidence>
<dbReference type="InterPro" id="IPR050957">
    <property type="entry name" value="BMP_lipoprotein"/>
</dbReference>
<dbReference type="PANTHER" id="PTHR34296">
    <property type="entry name" value="TRANSCRIPTIONAL ACTIVATOR PROTEIN MED"/>
    <property type="match status" value="1"/>
</dbReference>
<protein>
    <submittedName>
        <fullName evidence="8">Nucleoside-binding protein</fullName>
    </submittedName>
</protein>
<name>A0A562QKC3_9BACI</name>
<reference evidence="8 9" key="1">
    <citation type="journal article" date="2015" name="Stand. Genomic Sci.">
        <title>Genomic Encyclopedia of Bacterial and Archaeal Type Strains, Phase III: the genomes of soil and plant-associated and newly described type strains.</title>
        <authorList>
            <person name="Whitman W.B."/>
            <person name="Woyke T."/>
            <person name="Klenk H.P."/>
            <person name="Zhou Y."/>
            <person name="Lilburn T.G."/>
            <person name="Beck B.J."/>
            <person name="De Vos P."/>
            <person name="Vandamme P."/>
            <person name="Eisen J.A."/>
            <person name="Garrity G."/>
            <person name="Hugenholtz P."/>
            <person name="Kyrpides N.C."/>
        </authorList>
    </citation>
    <scope>NUCLEOTIDE SEQUENCE [LARGE SCALE GENOMIC DNA]</scope>
    <source>
        <strain evidence="8 9">CGMCC 1.10116</strain>
    </source>
</reference>
<dbReference type="Proteomes" id="UP000315711">
    <property type="component" value="Unassembled WGS sequence"/>
</dbReference>
<keyword evidence="3" id="KW-1003">Cell membrane</keyword>
<evidence type="ECO:0000313" key="9">
    <source>
        <dbReference type="Proteomes" id="UP000315711"/>
    </source>
</evidence>
<keyword evidence="6" id="KW-0449">Lipoprotein</keyword>
<comment type="similarity">
    <text evidence="2">Belongs to the BMP lipoprotein family.</text>
</comment>
<keyword evidence="4" id="KW-0732">Signal</keyword>
<comment type="subcellular location">
    <subcellularLocation>
        <location evidence="1">Cell membrane</location>
        <topology evidence="1">Lipid-anchor</topology>
    </subcellularLocation>
</comment>
<evidence type="ECO:0000256" key="4">
    <source>
        <dbReference type="ARBA" id="ARBA00022729"/>
    </source>
</evidence>
<dbReference type="PROSITE" id="PS51257">
    <property type="entry name" value="PROKAR_LIPOPROTEIN"/>
    <property type="match status" value="1"/>
</dbReference>
<sequence>MKIQHFLLLLLPILLIGCTDPTNSSTNQKVGLLLEDTIDDQGWNSKGYQGLLNIHTNMNTEVVFKEEMDSEEKVHHAVAEFVEDDVRLIFGHGRIFADFFTDLGKTYPDIHFVSFNGDVEGENVTSLHFDSYSMGFFAGMIASTMSKTGDVGVIAAFPWQPEVEGFKDGAKIGNSKTSVHVKFVDDWTDGERALGYFDELKKENVDVVYPTGDGFHVKVIEEAKREGIFAIGFVGDQSDLGESTVLTSTVQHVDHLYEIVAKQYYNNELEAGNVSYDFQDGVISLGQFSPKIPEEIQVQIEDAVNTYIETGELPTKPFSKEKKA</sequence>
<keyword evidence="5" id="KW-0472">Membrane</keyword>
<dbReference type="Gene3D" id="3.40.50.2300">
    <property type="match status" value="2"/>
</dbReference>
<gene>
    <name evidence="8" type="ORF">IQ10_01934</name>
</gene>
<evidence type="ECO:0000256" key="5">
    <source>
        <dbReference type="ARBA" id="ARBA00023136"/>
    </source>
</evidence>
<evidence type="ECO:0000256" key="2">
    <source>
        <dbReference type="ARBA" id="ARBA00008610"/>
    </source>
</evidence>
<dbReference type="GO" id="GO:0005886">
    <property type="term" value="C:plasma membrane"/>
    <property type="evidence" value="ECO:0007669"/>
    <property type="project" value="UniProtKB-SubCell"/>
</dbReference>
<dbReference type="CDD" id="cd06353">
    <property type="entry name" value="PBP1_Med-like"/>
    <property type="match status" value="1"/>
</dbReference>
<proteinExistence type="inferred from homology"/>
<organism evidence="8 9">
    <name type="scientific">Halalkalibacter nanhaiisediminis</name>
    <dbReference type="NCBI Taxonomy" id="688079"/>
    <lineage>
        <taxon>Bacteria</taxon>
        <taxon>Bacillati</taxon>
        <taxon>Bacillota</taxon>
        <taxon>Bacilli</taxon>
        <taxon>Bacillales</taxon>
        <taxon>Bacillaceae</taxon>
        <taxon>Halalkalibacter</taxon>
    </lineage>
</organism>
<comment type="caution">
    <text evidence="8">The sequence shown here is derived from an EMBL/GenBank/DDBJ whole genome shotgun (WGS) entry which is preliminary data.</text>
</comment>
<dbReference type="OrthoDB" id="2556857at2"/>
<dbReference type="EMBL" id="VLKZ01000004">
    <property type="protein sequence ID" value="TWI57228.1"/>
    <property type="molecule type" value="Genomic_DNA"/>
</dbReference>
<evidence type="ECO:0000256" key="1">
    <source>
        <dbReference type="ARBA" id="ARBA00004193"/>
    </source>
</evidence>
<evidence type="ECO:0000313" key="8">
    <source>
        <dbReference type="EMBL" id="TWI57228.1"/>
    </source>
</evidence>
<dbReference type="Pfam" id="PF02608">
    <property type="entry name" value="Bmp"/>
    <property type="match status" value="1"/>
</dbReference>